<sequence>MWKTFKDKHASKFGGGSTEAAASERGQDLTTILDRSQRGELTVLVALIAQRMRDAIEQNFSNAAPSPGKSANYEEKGTGSLPQATDAQDQSSSSRAVKGSRTDIKFKDPETATCALSNFDDWRDSVLLRIGEVVNRDPDHGEVQAANQDLPSEKQSQQIRSEEDDRSIRKLREVFPPVETSLSQLPEAKKLLILHSLLLLVLSLEHYNALSRVLMLYAASSLGLDVKLLNEDEVKVARGLLDTALALSSNAQTQDEPRNRDSSRKWKVGIASVAGAALIGITGGLAAPLVAAGLGTVMGGLGLGATAAAGYLGALAGSGVVVGGLFGAYGGRMTGRMVDKYAREVNDFAFLPIHGSPHRSENEREAAQQDHRLRVTICVTGWLTEEDNFVIPWRVIGPESEVFGLRWETEPLMNLGNALDLLVTSAAWTAGEQVLKKTFLSQLLTAVALPLGLLKVARVVDNPFSVAKARADKAGEVLADALISKVQGERPVTLIGYSLGSRVIFACLQSLAKRRAFGLVESAILMGAPTPSNTEQWCRMRSVVTGRLVNVFSENDSVLALLYRTSSLQLGIAGLQPVEGVSGVENLDVSDLISGHLRYQFLVGRILSVVGLESIDAREVAREEAALEAKDRRQEQERTRNERQAGIIDFSKTILPTILEALGNDTNEGHANQIRDISSEFEAKTWPTKLPTNPASHWGRKAWSSESSRSLVRATVHQWPVRDHDPWFTEASQSLSEATGSNGFLLVRVSLQPGMGSKFFYANNGSEFYIRGVAYQEDYSGGGAGGTGQTDANYVDPLADGSKCERDIPYLLQLRTNVIRTYAVNPSLNHDACMQKLSDAGIYVITDLASPDVSITSNSPVWTVDQYARYTSVIDAFQKYDNVIGFFAGNEVVNQANQSAGAAFVKAAARDMKAYIKNKGYRQSLAIGYATTDNPEIRLPLSDYLNCGDQADAIDFFGYNIYEWCGDKTFQTSGYENRTDEYKDYSIPIFFSEYGCNTEKPRKFTDVPVLFGPQMDNVWSGGIVYMYFETTNDYGLVSVSGSSVTPEPDFAYLSSEMQSATPTGVNSASYSPTNSPRACPTVDDTWLAKSSPLPPIPNAELCNCMVSSLSCVVKDSVAADKYGELFGQVCGYGGGICDGIAHNATTGSYGAYSVCTSKDQLSYVFDRYYKSQKKVASACDFAGAASVQSPKGESADCKPLVSQAGSAGTGTVTSQPTGGSGTTGGSGSAASTSTSKGAAAGTVSPAAVRVGGWPLVAYGVVAAMAGVLMVSL</sequence>
<dbReference type="GO" id="GO:0005886">
    <property type="term" value="C:plasma membrane"/>
    <property type="evidence" value="ECO:0007669"/>
    <property type="project" value="UniProtKB-SubCell"/>
</dbReference>
<feature type="compositionally biased region" description="Gly residues" evidence="17">
    <location>
        <begin position="1218"/>
        <end position="1227"/>
    </location>
</feature>
<evidence type="ECO:0000256" key="2">
    <source>
        <dbReference type="ARBA" id="ARBA00004609"/>
    </source>
</evidence>
<feature type="compositionally biased region" description="Polar residues" evidence="17">
    <location>
        <begin position="145"/>
        <end position="159"/>
    </location>
</feature>
<dbReference type="InterPro" id="IPR004886">
    <property type="entry name" value="Glucanosyltransferase"/>
</dbReference>
<accession>A0AAN5YM26</accession>
<dbReference type="Pfam" id="PF03198">
    <property type="entry name" value="Glyco_hydro_72"/>
    <property type="match status" value="1"/>
</dbReference>
<dbReference type="FunFam" id="1.20.58.1040:FF:000005">
    <property type="entry name" value="1,3-beta-glucanosyltransferase"/>
    <property type="match status" value="1"/>
</dbReference>
<evidence type="ECO:0000256" key="10">
    <source>
        <dbReference type="ARBA" id="ARBA00022989"/>
    </source>
</evidence>
<evidence type="ECO:0000256" key="9">
    <source>
        <dbReference type="ARBA" id="ARBA00022729"/>
    </source>
</evidence>
<evidence type="ECO:0000256" key="4">
    <source>
        <dbReference type="ARBA" id="ARBA00009824"/>
    </source>
</evidence>
<dbReference type="Pfam" id="PF07983">
    <property type="entry name" value="X8"/>
    <property type="match status" value="1"/>
</dbReference>
<evidence type="ECO:0000256" key="12">
    <source>
        <dbReference type="ARBA" id="ARBA00023157"/>
    </source>
</evidence>
<feature type="compositionally biased region" description="Basic and acidic residues" evidence="17">
    <location>
        <begin position="1"/>
        <end position="10"/>
    </location>
</feature>
<dbReference type="Gene3D" id="1.20.58.1040">
    <property type="match status" value="1"/>
</dbReference>
<keyword evidence="7 16" id="KW-0808">Transferase</keyword>
<dbReference type="Gene3D" id="3.20.20.80">
    <property type="entry name" value="Glycosidases"/>
    <property type="match status" value="1"/>
</dbReference>
<gene>
    <name evidence="20" type="ORF">CNMCM8927_009639</name>
</gene>
<evidence type="ECO:0000259" key="19">
    <source>
        <dbReference type="SMART" id="SM00768"/>
    </source>
</evidence>
<evidence type="ECO:0000256" key="6">
    <source>
        <dbReference type="ARBA" id="ARBA00022622"/>
    </source>
</evidence>
<dbReference type="PANTHER" id="PTHR31468">
    <property type="entry name" value="1,3-BETA-GLUCANOSYLTRANSFERASE GAS1"/>
    <property type="match status" value="1"/>
</dbReference>
<evidence type="ECO:0000256" key="3">
    <source>
        <dbReference type="ARBA" id="ARBA00007528"/>
    </source>
</evidence>
<feature type="region of interest" description="Disordered" evidence="17">
    <location>
        <begin position="1"/>
        <end position="26"/>
    </location>
</feature>
<reference evidence="20" key="2">
    <citation type="submission" date="2020-04" db="EMBL/GenBank/DDBJ databases">
        <authorList>
            <person name="Santos R.A.C."/>
            <person name="Steenwyk J.L."/>
            <person name="Rivero-Menendez O."/>
            <person name="Mead M.E."/>
            <person name="Silva L.P."/>
            <person name="Bastos R.W."/>
            <person name="Alastruey-Izquierdo A."/>
            <person name="Goldman G.H."/>
            <person name="Rokas A."/>
        </authorList>
    </citation>
    <scope>NUCLEOTIDE SEQUENCE</scope>
    <source>
        <strain evidence="20">CNM-CM8927</strain>
    </source>
</reference>
<dbReference type="SUPFAM" id="SSF53474">
    <property type="entry name" value="alpha/beta-Hydrolases"/>
    <property type="match status" value="1"/>
</dbReference>
<evidence type="ECO:0000256" key="17">
    <source>
        <dbReference type="SAM" id="MobiDB-lite"/>
    </source>
</evidence>
<feature type="domain" description="X8" evidence="19">
    <location>
        <begin position="1109"/>
        <end position="1199"/>
    </location>
</feature>
<evidence type="ECO:0000313" key="20">
    <source>
        <dbReference type="EMBL" id="KAF4202736.1"/>
    </source>
</evidence>
<dbReference type="Pfam" id="PF05277">
    <property type="entry name" value="DUF726"/>
    <property type="match status" value="1"/>
</dbReference>
<dbReference type="Proteomes" id="UP000649114">
    <property type="component" value="Unassembled WGS sequence"/>
</dbReference>
<keyword evidence="9" id="KW-0732">Signal</keyword>
<feature type="region of interest" description="Disordered" evidence="17">
    <location>
        <begin position="1205"/>
        <end position="1231"/>
    </location>
</feature>
<comment type="function">
    <text evidence="15">Splits internally a 1,3-beta-glucan molecule and transfers the newly generated reducing end (the donor) to the non-reducing end of another 1,3-beta-glucan molecule (the acceptor) forming a 1,3-beta linkage, resulting in the elongation of 1,3-beta-glucan chains in the cell wall. Involved in cell wall morphogenesis.</text>
</comment>
<evidence type="ECO:0000256" key="13">
    <source>
        <dbReference type="ARBA" id="ARBA00023180"/>
    </source>
</evidence>
<comment type="similarity">
    <text evidence="3 16">Belongs to the glycosyl hydrolase 72 family.</text>
</comment>
<name>A0AAN5YM26_ASPLE</name>
<comment type="subcellular location">
    <subcellularLocation>
        <location evidence="2 16">Cell membrane</location>
        <topology evidence="2 16">Lipid-anchor</topology>
        <topology evidence="2 16">GPI-anchor</topology>
    </subcellularLocation>
    <subcellularLocation>
        <location evidence="1">Membrane</location>
        <topology evidence="1">Multi-pass membrane protein</topology>
    </subcellularLocation>
</comment>
<dbReference type="PANTHER" id="PTHR31468:SF11">
    <property type="entry name" value="1,3-BETA-GLUCANOSYLTRANSFERASE"/>
    <property type="match status" value="1"/>
</dbReference>
<comment type="similarity">
    <text evidence="4">Belongs to the TMCO4 family.</text>
</comment>
<feature type="region of interest" description="Disordered" evidence="17">
    <location>
        <begin position="59"/>
        <end position="104"/>
    </location>
</feature>
<comment type="caution">
    <text evidence="20">The sequence shown here is derived from an EMBL/GenBank/DDBJ whole genome shotgun (WGS) entry which is preliminary data.</text>
</comment>
<dbReference type="InterPro" id="IPR007941">
    <property type="entry name" value="DUF726"/>
</dbReference>
<dbReference type="GO" id="GO:0031505">
    <property type="term" value="P:fungal-type cell wall organization"/>
    <property type="evidence" value="ECO:0007669"/>
    <property type="project" value="TreeGrafter"/>
</dbReference>
<dbReference type="EMBL" id="JAAAPU010000097">
    <property type="protein sequence ID" value="KAF4202736.1"/>
    <property type="molecule type" value="Genomic_DNA"/>
</dbReference>
<keyword evidence="13" id="KW-0325">Glycoprotein</keyword>
<feature type="transmembrane region" description="Helical" evidence="18">
    <location>
        <begin position="311"/>
        <end position="331"/>
    </location>
</feature>
<dbReference type="GO" id="GO:0031982">
    <property type="term" value="C:vesicle"/>
    <property type="evidence" value="ECO:0007669"/>
    <property type="project" value="UniProtKB-ARBA"/>
</dbReference>
<keyword evidence="8 18" id="KW-0812">Transmembrane</keyword>
<keyword evidence="6 16" id="KW-0336">GPI-anchor</keyword>
<keyword evidence="11 16" id="KW-0472">Membrane</keyword>
<evidence type="ECO:0000313" key="21">
    <source>
        <dbReference type="Proteomes" id="UP000649114"/>
    </source>
</evidence>
<feature type="transmembrane region" description="Helical" evidence="18">
    <location>
        <begin position="439"/>
        <end position="457"/>
    </location>
</feature>
<feature type="transmembrane region" description="Helical" evidence="18">
    <location>
        <begin position="268"/>
        <end position="291"/>
    </location>
</feature>
<dbReference type="SMART" id="SM00768">
    <property type="entry name" value="X8"/>
    <property type="match status" value="1"/>
</dbReference>
<evidence type="ECO:0000256" key="16">
    <source>
        <dbReference type="RuleBase" id="RU361209"/>
    </source>
</evidence>
<feature type="region of interest" description="Disordered" evidence="17">
    <location>
        <begin position="142"/>
        <end position="165"/>
    </location>
</feature>
<dbReference type="GO" id="GO:0042124">
    <property type="term" value="F:1,3-beta-glucanosyltransferase activity"/>
    <property type="evidence" value="ECO:0007669"/>
    <property type="project" value="TreeGrafter"/>
</dbReference>
<keyword evidence="5" id="KW-1003">Cell membrane</keyword>
<dbReference type="AlphaFoldDB" id="A0AAN5YM26"/>
<evidence type="ECO:0000256" key="18">
    <source>
        <dbReference type="SAM" id="Phobius"/>
    </source>
</evidence>
<keyword evidence="14 16" id="KW-0449">Lipoprotein</keyword>
<evidence type="ECO:0000256" key="7">
    <source>
        <dbReference type="ARBA" id="ARBA00022679"/>
    </source>
</evidence>
<evidence type="ECO:0000256" key="15">
    <source>
        <dbReference type="ARBA" id="ARBA00025026"/>
    </source>
</evidence>
<evidence type="ECO:0000256" key="5">
    <source>
        <dbReference type="ARBA" id="ARBA00022475"/>
    </source>
</evidence>
<keyword evidence="10 18" id="KW-1133">Transmembrane helix</keyword>
<dbReference type="SUPFAM" id="SSF51445">
    <property type="entry name" value="(Trans)glycosidases"/>
    <property type="match status" value="1"/>
</dbReference>
<dbReference type="InterPro" id="IPR029058">
    <property type="entry name" value="AB_hydrolase_fold"/>
</dbReference>
<organism evidence="20 21">
    <name type="scientific">Aspergillus lentulus</name>
    <dbReference type="NCBI Taxonomy" id="293939"/>
    <lineage>
        <taxon>Eukaryota</taxon>
        <taxon>Fungi</taxon>
        <taxon>Dikarya</taxon>
        <taxon>Ascomycota</taxon>
        <taxon>Pezizomycotina</taxon>
        <taxon>Eurotiomycetes</taxon>
        <taxon>Eurotiomycetidae</taxon>
        <taxon>Eurotiales</taxon>
        <taxon>Aspergillaceae</taxon>
        <taxon>Aspergillus</taxon>
        <taxon>Aspergillus subgen. Fumigati</taxon>
    </lineage>
</organism>
<dbReference type="GO" id="GO:0098552">
    <property type="term" value="C:side of membrane"/>
    <property type="evidence" value="ECO:0007669"/>
    <property type="project" value="UniProtKB-KW"/>
</dbReference>
<reference evidence="20" key="1">
    <citation type="journal article" date="2020" name="bioRxiv">
        <title>Genomic and phenotypic heterogeneity of clinical isolates of the human pathogens Aspergillus fumigatus, Aspergillus lentulus and Aspergillus fumigatiaffinis.</title>
        <authorList>
            <person name="dos Santos R.A.C."/>
            <person name="Steenwyk J.L."/>
            <person name="Rivero-Menendez O."/>
            <person name="Mead M.E."/>
            <person name="Silva L.P."/>
            <person name="Bastos R.W."/>
            <person name="Alastruey-Izquierdo A."/>
            <person name="Goldman G.H."/>
            <person name="Rokas A."/>
        </authorList>
    </citation>
    <scope>NUCLEOTIDE SEQUENCE</scope>
    <source>
        <strain evidence="20">CNM-CM8927</strain>
    </source>
</reference>
<dbReference type="InterPro" id="IPR017853">
    <property type="entry name" value="GH"/>
</dbReference>
<protein>
    <recommendedName>
        <fullName evidence="16">1,3-beta-glucanosyltransferase</fullName>
        <ecNumber evidence="16">2.4.1.-</ecNumber>
    </recommendedName>
</protein>
<proteinExistence type="inferred from homology"/>
<dbReference type="EC" id="2.4.1.-" evidence="16"/>
<keyword evidence="12" id="KW-1015">Disulfide bond</keyword>
<evidence type="ECO:0000256" key="14">
    <source>
        <dbReference type="ARBA" id="ARBA00023288"/>
    </source>
</evidence>
<evidence type="ECO:0000256" key="8">
    <source>
        <dbReference type="ARBA" id="ARBA00022692"/>
    </source>
</evidence>
<dbReference type="InterPro" id="IPR012946">
    <property type="entry name" value="X8"/>
</dbReference>
<dbReference type="GO" id="GO:0071970">
    <property type="term" value="P:fungal-type cell wall (1-&gt;3)-beta-D-glucan biosynthetic process"/>
    <property type="evidence" value="ECO:0007669"/>
    <property type="project" value="TreeGrafter"/>
</dbReference>
<evidence type="ECO:0000256" key="11">
    <source>
        <dbReference type="ARBA" id="ARBA00023136"/>
    </source>
</evidence>
<dbReference type="GO" id="GO:0009277">
    <property type="term" value="C:fungal-type cell wall"/>
    <property type="evidence" value="ECO:0007669"/>
    <property type="project" value="UniProtKB-ARBA"/>
</dbReference>
<dbReference type="FunFam" id="3.20.20.80:FF:000038">
    <property type="entry name" value="1,3-beta-glucanosyltransferase"/>
    <property type="match status" value="1"/>
</dbReference>
<feature type="compositionally biased region" description="Polar residues" evidence="17">
    <location>
        <begin position="80"/>
        <end position="90"/>
    </location>
</feature>
<evidence type="ECO:0000256" key="1">
    <source>
        <dbReference type="ARBA" id="ARBA00004141"/>
    </source>
</evidence>